<protein>
    <recommendedName>
        <fullName evidence="1">Plasmid pRiA4b Orf3-like domain-containing protein</fullName>
    </recommendedName>
</protein>
<feature type="domain" description="Plasmid pRiA4b Orf3-like" evidence="1">
    <location>
        <begin position="2"/>
        <end position="116"/>
    </location>
</feature>
<dbReference type="Proteomes" id="UP000806077">
    <property type="component" value="Unassembled WGS sequence"/>
</dbReference>
<dbReference type="Pfam" id="PF07929">
    <property type="entry name" value="PRiA4_ORF3"/>
    <property type="match status" value="1"/>
</dbReference>
<proteinExistence type="predicted"/>
<comment type="caution">
    <text evidence="2">The sequence shown here is derived from an EMBL/GenBank/DDBJ whole genome shotgun (WGS) entry which is preliminary data.</text>
</comment>
<dbReference type="InterPro" id="IPR024047">
    <property type="entry name" value="MM3350-like_sf"/>
</dbReference>
<dbReference type="InterPro" id="IPR012912">
    <property type="entry name" value="Plasmid_pRiA4b_Orf3-like"/>
</dbReference>
<name>A0AAP1RF71_9FLAO</name>
<keyword evidence="3" id="KW-1185">Reference proteome</keyword>
<accession>A0AAP1RF71</accession>
<dbReference type="AlphaFoldDB" id="A0AAP1RF71"/>
<dbReference type="SUPFAM" id="SSF159941">
    <property type="entry name" value="MM3350-like"/>
    <property type="match status" value="1"/>
</dbReference>
<reference evidence="2 3" key="1">
    <citation type="journal article" date="2020" name="Int. J. Syst. Evol. Microbiol.">
        <title>Tenacibaculum piscium sp. nov., isolated from skin ulcers of sea-farmed fish, and description of Tenacibaculum finnmarkense sp. nov. with subdivision into genomovars finnmarkense and ulcerans.</title>
        <authorList>
            <person name="Olsen A.B."/>
            <person name="Spilsberg B."/>
            <person name="Nilsen H.K."/>
            <person name="Lagesen K."/>
            <person name="Gulla S."/>
            <person name="Avendano-Herrera R."/>
            <person name="Irgang R."/>
            <person name="Duchaud E."/>
            <person name="Colquhoun D.J."/>
        </authorList>
    </citation>
    <scope>NUCLEOTIDE SEQUENCE [LARGE SCALE GENOMIC DNA]</scope>
    <source>
        <strain evidence="2 3">TNO037</strain>
    </source>
</reference>
<evidence type="ECO:0000259" key="1">
    <source>
        <dbReference type="Pfam" id="PF07929"/>
    </source>
</evidence>
<evidence type="ECO:0000313" key="3">
    <source>
        <dbReference type="Proteomes" id="UP000806077"/>
    </source>
</evidence>
<dbReference type="EMBL" id="WXXV01000008">
    <property type="protein sequence ID" value="MBE7695206.1"/>
    <property type="molecule type" value="Genomic_DNA"/>
</dbReference>
<dbReference type="RefSeq" id="WP_101956175.1">
    <property type="nucleotide sequence ID" value="NZ_JAJHTL010000008.1"/>
</dbReference>
<evidence type="ECO:0000313" key="2">
    <source>
        <dbReference type="EMBL" id="MBE7695206.1"/>
    </source>
</evidence>
<dbReference type="Gene3D" id="3.10.290.30">
    <property type="entry name" value="MM3350-like"/>
    <property type="match status" value="1"/>
</dbReference>
<gene>
    <name evidence="2" type="ORF">F7645_07210</name>
</gene>
<organism evidence="2 3">
    <name type="scientific">Tenacibaculum finnmarkense genomovar finnmarkense</name>
    <dbReference type="NCBI Taxonomy" id="1458503"/>
    <lineage>
        <taxon>Bacteria</taxon>
        <taxon>Pseudomonadati</taxon>
        <taxon>Bacteroidota</taxon>
        <taxon>Flavobacteriia</taxon>
        <taxon>Flavobacteriales</taxon>
        <taxon>Flavobacteriaceae</taxon>
        <taxon>Tenacibaculum</taxon>
        <taxon>Tenacibaculum finnmarkense</taxon>
    </lineage>
</organism>
<sequence>MYKVRVILDTKKDVIRTLVVNQAKSLEDLHADIAKSFGFNGQEMASFYRTDEDWNQGEEIPLFDMSEDGEAPSMASCVIKETLPNTNDKLIYVYDFLQMWTFYVEVVEQSAEEVSETKIILTIGEIPDKAPKKEFTATKEDQDGNFEDDFDDQLNDQFTSFENIDDFDFENY</sequence>